<name>A0A7V4TZG5_CALAY</name>
<dbReference type="GO" id="GO:0003700">
    <property type="term" value="F:DNA-binding transcription factor activity"/>
    <property type="evidence" value="ECO:0007669"/>
    <property type="project" value="InterPro"/>
</dbReference>
<gene>
    <name evidence="2" type="ORF">ENK44_03815</name>
</gene>
<dbReference type="SMART" id="SM00342">
    <property type="entry name" value="HTH_ARAC"/>
    <property type="match status" value="1"/>
</dbReference>
<accession>A0A7V4TZG5</accession>
<dbReference type="InterPro" id="IPR046532">
    <property type="entry name" value="DUF6597"/>
</dbReference>
<protein>
    <submittedName>
        <fullName evidence="2">AraC family transcriptional regulator</fullName>
    </submittedName>
</protein>
<dbReference type="PROSITE" id="PS01124">
    <property type="entry name" value="HTH_ARAC_FAMILY_2"/>
    <property type="match status" value="1"/>
</dbReference>
<dbReference type="Pfam" id="PF20240">
    <property type="entry name" value="DUF6597"/>
    <property type="match status" value="1"/>
</dbReference>
<dbReference type="InterPro" id="IPR018060">
    <property type="entry name" value="HTH_AraC"/>
</dbReference>
<feature type="domain" description="HTH araC/xylS-type" evidence="1">
    <location>
        <begin position="139"/>
        <end position="234"/>
    </location>
</feature>
<dbReference type="EMBL" id="DRQG01000032">
    <property type="protein sequence ID" value="HGY54808.1"/>
    <property type="molecule type" value="Genomic_DNA"/>
</dbReference>
<dbReference type="AlphaFoldDB" id="A0A7V4TZG5"/>
<dbReference type="GO" id="GO:0043565">
    <property type="term" value="F:sequence-specific DNA binding"/>
    <property type="evidence" value="ECO:0007669"/>
    <property type="project" value="InterPro"/>
</dbReference>
<sequence length="248" mass="29294">MRYRENKTDGFLSNFVRCCWEFDNRLKDVNYTILPDGHFDIIFEIKNNTFSNVSMTGVWTKPVNVHIEKDTRLIGVRFKLLAAEYIFRQSLRNILNTKTGLPVNFFGARNLPFDDFDAFSGNFLEKISPGLKHLKEVDNRKFKLFELLYENKGTLKINVLAEKVCWSRRQINRYFNQKFGFSLKTFSNILRLCSSYRQIANGRLFPQQDYFDQAHFIKEVIKYTGATPKELYKNENDRFLQLSNLLTS</sequence>
<evidence type="ECO:0000313" key="2">
    <source>
        <dbReference type="EMBL" id="HGY54808.1"/>
    </source>
</evidence>
<organism evidence="2">
    <name type="scientific">Caldithrix abyssi</name>
    <dbReference type="NCBI Taxonomy" id="187145"/>
    <lineage>
        <taxon>Bacteria</taxon>
        <taxon>Pseudomonadati</taxon>
        <taxon>Calditrichota</taxon>
        <taxon>Calditrichia</taxon>
        <taxon>Calditrichales</taxon>
        <taxon>Calditrichaceae</taxon>
        <taxon>Caldithrix</taxon>
    </lineage>
</organism>
<reference evidence="2" key="1">
    <citation type="journal article" date="2020" name="mSystems">
        <title>Genome- and Community-Level Interaction Insights into Carbon Utilization and Element Cycling Functions of Hydrothermarchaeota in Hydrothermal Sediment.</title>
        <authorList>
            <person name="Zhou Z."/>
            <person name="Liu Y."/>
            <person name="Xu W."/>
            <person name="Pan J."/>
            <person name="Luo Z.H."/>
            <person name="Li M."/>
        </authorList>
    </citation>
    <scope>NUCLEOTIDE SEQUENCE [LARGE SCALE GENOMIC DNA]</scope>
    <source>
        <strain evidence="2">HyVt-577</strain>
    </source>
</reference>
<comment type="caution">
    <text evidence="2">The sequence shown here is derived from an EMBL/GenBank/DDBJ whole genome shotgun (WGS) entry which is preliminary data.</text>
</comment>
<dbReference type="Gene3D" id="1.10.10.60">
    <property type="entry name" value="Homeodomain-like"/>
    <property type="match status" value="1"/>
</dbReference>
<evidence type="ECO:0000259" key="1">
    <source>
        <dbReference type="PROSITE" id="PS01124"/>
    </source>
</evidence>
<proteinExistence type="predicted"/>
<dbReference type="Proteomes" id="UP000885779">
    <property type="component" value="Unassembled WGS sequence"/>
</dbReference>